<organism evidence="2 3">
    <name type="scientific">Paraurantiacibacter namhicola</name>
    <dbReference type="NCBI Taxonomy" id="645517"/>
    <lineage>
        <taxon>Bacteria</taxon>
        <taxon>Pseudomonadati</taxon>
        <taxon>Pseudomonadota</taxon>
        <taxon>Alphaproteobacteria</taxon>
        <taxon>Sphingomonadales</taxon>
        <taxon>Erythrobacteraceae</taxon>
        <taxon>Paraurantiacibacter</taxon>
    </lineage>
</organism>
<protein>
    <submittedName>
        <fullName evidence="2">Uncharacterized protein</fullName>
    </submittedName>
</protein>
<gene>
    <name evidence="2" type="ORF">A6F65_00535</name>
</gene>
<dbReference type="STRING" id="645517.A6F65_00535"/>
<dbReference type="EMBL" id="CP016545">
    <property type="protein sequence ID" value="ANU06858.1"/>
    <property type="molecule type" value="Genomic_DNA"/>
</dbReference>
<keyword evidence="3" id="KW-1185">Reference proteome</keyword>
<dbReference type="Proteomes" id="UP000092698">
    <property type="component" value="Chromosome"/>
</dbReference>
<evidence type="ECO:0000313" key="2">
    <source>
        <dbReference type="EMBL" id="ANU06858.1"/>
    </source>
</evidence>
<reference evidence="2 3" key="1">
    <citation type="submission" date="2016-07" db="EMBL/GenBank/DDBJ databases">
        <title>Complete genome sequence of Altererythrobacter namhicola JCM 16345T, containing esterase-encoding genes.</title>
        <authorList>
            <person name="Cheng H."/>
            <person name="Wu Y.-H."/>
            <person name="Jian S.-L."/>
            <person name="Huo Y.-Y."/>
            <person name="Wang C.-S."/>
            <person name="Xu X.-W."/>
        </authorList>
    </citation>
    <scope>NUCLEOTIDE SEQUENCE [LARGE SCALE GENOMIC DNA]</scope>
    <source>
        <strain evidence="2 3">JCM 16345</strain>
    </source>
</reference>
<dbReference type="AlphaFoldDB" id="A0A1C7D5X8"/>
<sequence>MSKKSHLPNERAERSDRWTTPRLVRAGGVRDIAGSGTARDQGNGKNQTNRS</sequence>
<feature type="region of interest" description="Disordered" evidence="1">
    <location>
        <begin position="1"/>
        <end position="51"/>
    </location>
</feature>
<feature type="compositionally biased region" description="Basic and acidic residues" evidence="1">
    <location>
        <begin position="7"/>
        <end position="19"/>
    </location>
</feature>
<dbReference type="KEGG" id="anh:A6F65_00535"/>
<evidence type="ECO:0000313" key="3">
    <source>
        <dbReference type="Proteomes" id="UP000092698"/>
    </source>
</evidence>
<accession>A0A1C7D5X8</accession>
<name>A0A1C7D5X8_9SPHN</name>
<feature type="compositionally biased region" description="Polar residues" evidence="1">
    <location>
        <begin position="38"/>
        <end position="51"/>
    </location>
</feature>
<proteinExistence type="predicted"/>
<evidence type="ECO:0000256" key="1">
    <source>
        <dbReference type="SAM" id="MobiDB-lite"/>
    </source>
</evidence>
<dbReference type="RefSeq" id="WP_157093024.1">
    <property type="nucleotide sequence ID" value="NZ_CP016545.1"/>
</dbReference>